<accession>A0A8B8BRK3</accession>
<proteinExistence type="predicted"/>
<protein>
    <submittedName>
        <fullName evidence="2">Uncharacterized protein LOC111112626</fullName>
    </submittedName>
</protein>
<sequence length="100" mass="11141">MAARCDVTSDSTDENRGEISEEIHLGSDFVEMFSYSEVQEKVFRLLTSSTEFAKTQDFITHIMNYGCGMQQAVEQLNTRKTDLMTECAVVIAGETSSGNQ</sequence>
<evidence type="ECO:0000313" key="2">
    <source>
        <dbReference type="RefSeq" id="XP_022305962.1"/>
    </source>
</evidence>
<organism evidence="1 2">
    <name type="scientific">Crassostrea virginica</name>
    <name type="common">Eastern oyster</name>
    <dbReference type="NCBI Taxonomy" id="6565"/>
    <lineage>
        <taxon>Eukaryota</taxon>
        <taxon>Metazoa</taxon>
        <taxon>Spiralia</taxon>
        <taxon>Lophotrochozoa</taxon>
        <taxon>Mollusca</taxon>
        <taxon>Bivalvia</taxon>
        <taxon>Autobranchia</taxon>
        <taxon>Pteriomorphia</taxon>
        <taxon>Ostreida</taxon>
        <taxon>Ostreoidea</taxon>
        <taxon>Ostreidae</taxon>
        <taxon>Crassostrea</taxon>
    </lineage>
</organism>
<name>A0A8B8BRK3_CRAVI</name>
<dbReference type="AlphaFoldDB" id="A0A8B8BRK3"/>
<gene>
    <name evidence="2" type="primary">LOC111112626</name>
</gene>
<reference evidence="2" key="1">
    <citation type="submission" date="2025-08" db="UniProtKB">
        <authorList>
            <consortium name="RefSeq"/>
        </authorList>
    </citation>
    <scope>IDENTIFICATION</scope>
    <source>
        <tissue evidence="2">Whole sample</tissue>
    </source>
</reference>
<dbReference type="GeneID" id="111112626"/>
<evidence type="ECO:0000313" key="1">
    <source>
        <dbReference type="Proteomes" id="UP000694844"/>
    </source>
</evidence>
<dbReference type="RefSeq" id="XP_022305962.1">
    <property type="nucleotide sequence ID" value="XM_022450254.1"/>
</dbReference>
<dbReference type="KEGG" id="cvn:111112626"/>
<dbReference type="Proteomes" id="UP000694844">
    <property type="component" value="Chromosome 9"/>
</dbReference>
<keyword evidence="1" id="KW-1185">Reference proteome</keyword>